<dbReference type="RefSeq" id="WP_155017328.1">
    <property type="nucleotide sequence ID" value="NZ_BSYK01000001.1"/>
</dbReference>
<dbReference type="AlphaFoldDB" id="A0AAX6BKP7"/>
<dbReference type="Proteomes" id="UP001165240">
    <property type="component" value="Unassembled WGS sequence"/>
</dbReference>
<dbReference type="EMBL" id="BSYK01000001">
    <property type="protein sequence ID" value="GMG74343.1"/>
    <property type="molecule type" value="Genomic_DNA"/>
</dbReference>
<evidence type="ECO:0000313" key="3">
    <source>
        <dbReference type="EMBL" id="GMG74343.1"/>
    </source>
</evidence>
<dbReference type="Pfam" id="PF05076">
    <property type="entry name" value="SUFU"/>
    <property type="match status" value="1"/>
</dbReference>
<comment type="caution">
    <text evidence="3">The sequence shown here is derived from an EMBL/GenBank/DDBJ whole genome shotgun (WGS) entry which is preliminary data.</text>
</comment>
<sequence length="467" mass="54433">MGKVYEASSLLAHAKERVSTYKKLNEELGDLMKIWQMYCTEEAVQLTVKNKQKNEDLFDRGLMGESLQHSWESIAMETFQEGEYKDYITYKGRSNPPIFSEKATQHLGSYLTDSAEILRLVHNDENYYAINITNILECIDYDNSIPNKFGGFEQIAFIENELKKSHIFRTKSTKHRFGDFPIISQEIYVSDDVRDYILRSDLTGFTFYEVWSSQEAEASVEELNPFVRESLDEDVEAHLQAYYGPIIRRVEAESAEVTEAAFYEMAPTESVPFYTVATHGYSTLRLPAPPGLDSAYVELVMHADQDPFEDKRYSWIPQVMHQVGSFAVNHMNWIGQWMVFPNQELDRYVDTYERTLIGEKVKLPLQVQPYSPESGFCGVMVVPPLPQCQEAFMMPYLENGKETHGEWPVYFHTLLPLYEEEMEYYFQHGQEALLEKMMENGIEHLFNLHRPNTFKEKRKGFFGRFNK</sequence>
<feature type="domain" description="Immunity MXAN-0049 protein" evidence="2">
    <location>
        <begin position="124"/>
        <end position="210"/>
    </location>
</feature>
<evidence type="ECO:0000313" key="4">
    <source>
        <dbReference type="Proteomes" id="UP001165240"/>
    </source>
</evidence>
<evidence type="ECO:0000259" key="2">
    <source>
        <dbReference type="Pfam" id="PF07791"/>
    </source>
</evidence>
<accession>A0AAX6BKP7</accession>
<protein>
    <recommendedName>
        <fullName evidence="5">Suppressor of fused-like domain-containing protein</fullName>
    </recommendedName>
</protein>
<organism evidence="3 4">
    <name type="scientific">Priestia megaterium</name>
    <name type="common">Bacillus megaterium</name>
    <dbReference type="NCBI Taxonomy" id="1404"/>
    <lineage>
        <taxon>Bacteria</taxon>
        <taxon>Bacillati</taxon>
        <taxon>Bacillota</taxon>
        <taxon>Bacilli</taxon>
        <taxon>Bacillales</taxon>
        <taxon>Bacillaceae</taxon>
        <taxon>Priestia</taxon>
    </lineage>
</organism>
<gene>
    <name evidence="3" type="ORF">ShirakiTB12_28110</name>
</gene>
<proteinExistence type="predicted"/>
<evidence type="ECO:0008006" key="5">
    <source>
        <dbReference type="Google" id="ProtNLM"/>
    </source>
</evidence>
<dbReference type="InterPro" id="IPR012433">
    <property type="entry name" value="Imm11"/>
</dbReference>
<name>A0AAX6BKP7_PRIMG</name>
<reference evidence="3" key="1">
    <citation type="journal article" date="2024" name="Appl Microbiol">
        <title>Effect of kuratsuki Bacillus and Priestia on Taste of Sake.</title>
        <authorList>
            <person name="Kobayashi K."/>
            <person name="Nishida H."/>
        </authorList>
    </citation>
    <scope>NUCLEOTIDE SEQUENCE</scope>
    <source>
        <strain evidence="3">B-12</strain>
    </source>
</reference>
<evidence type="ECO:0000259" key="1">
    <source>
        <dbReference type="Pfam" id="PF05076"/>
    </source>
</evidence>
<feature type="domain" description="Suppressor of fused-like" evidence="1">
    <location>
        <begin position="264"/>
        <end position="451"/>
    </location>
</feature>
<dbReference type="InterPro" id="IPR020941">
    <property type="entry name" value="SUFU-like_domain"/>
</dbReference>
<dbReference type="Pfam" id="PF07791">
    <property type="entry name" value="Imm11"/>
    <property type="match status" value="1"/>
</dbReference>